<keyword evidence="4 5" id="KW-0472">Membrane</keyword>
<feature type="transmembrane region" description="Helical" evidence="5">
    <location>
        <begin position="210"/>
        <end position="231"/>
    </location>
</feature>
<evidence type="ECO:0000256" key="2">
    <source>
        <dbReference type="ARBA" id="ARBA00022692"/>
    </source>
</evidence>
<evidence type="ECO:0000313" key="7">
    <source>
        <dbReference type="EMBL" id="UYG52514.1"/>
    </source>
</evidence>
<gene>
    <name evidence="7" type="ORF">M9799_04530</name>
</gene>
<comment type="subcellular location">
    <subcellularLocation>
        <location evidence="1">Membrane</location>
        <topology evidence="1">Multi-pass membrane protein</topology>
    </subcellularLocation>
</comment>
<dbReference type="InterPro" id="IPR049453">
    <property type="entry name" value="Memb_transporter_dom"/>
</dbReference>
<evidence type="ECO:0000256" key="3">
    <source>
        <dbReference type="ARBA" id="ARBA00022989"/>
    </source>
</evidence>
<evidence type="ECO:0000313" key="8">
    <source>
        <dbReference type="Proteomes" id="UP001162800"/>
    </source>
</evidence>
<feature type="domain" description="Integral membrane bound transporter" evidence="6">
    <location>
        <begin position="223"/>
        <end position="349"/>
    </location>
</feature>
<keyword evidence="2 5" id="KW-0812">Transmembrane</keyword>
<sequence>MEEEKQSLPQASKTRAALQLLHHRQLRESLALAPQMSLRIALIAGLQASLAVLVALVSTLMSPWPELVGFPALGALAALFGRFAPLARRRRIVAVCAMLLLFAVLLPGMASLLGASEWGLVLVLALVAGASTVAVSRWDLGGPGAVIIVFAAGAALHPVGSWQELAVRLAATAAGGLIGWLVCWLTDGLRAKELRQLRFPATRIPPPSHQWIAGARIAAGAAVAALLAWAAGAAHPAWAAIGATAVMQGGHLHVTMNRALQRMAGTVLGACLVWLILAQHPPLWGIVLAIVAFQFLTEVIIGFNYALGQITVTPMALLMTLLASQSALLGSMPVERVLDTVLGAAVGIALAVLFSSADDRAYLAALRRRA</sequence>
<keyword evidence="3 5" id="KW-1133">Transmembrane helix</keyword>
<name>A0ABY6GBS2_9BURK</name>
<feature type="transmembrane region" description="Helical" evidence="5">
    <location>
        <begin position="165"/>
        <end position="189"/>
    </location>
</feature>
<protein>
    <submittedName>
        <fullName evidence="7">FUSC family protein</fullName>
    </submittedName>
</protein>
<feature type="transmembrane region" description="Helical" evidence="5">
    <location>
        <begin position="92"/>
        <end position="112"/>
    </location>
</feature>
<dbReference type="EMBL" id="CP106881">
    <property type="protein sequence ID" value="UYG52514.1"/>
    <property type="molecule type" value="Genomic_DNA"/>
</dbReference>
<dbReference type="RefSeq" id="WP_231043953.1">
    <property type="nucleotide sequence ID" value="NZ_CP106881.1"/>
</dbReference>
<evidence type="ECO:0000256" key="4">
    <source>
        <dbReference type="ARBA" id="ARBA00023136"/>
    </source>
</evidence>
<reference evidence="7" key="1">
    <citation type="submission" date="2022-09" db="EMBL/GenBank/DDBJ databases">
        <title>The complete genome of Acidovorax sp. 5MLIR.</title>
        <authorList>
            <person name="Liu L."/>
            <person name="Yue J."/>
            <person name="Yang F."/>
            <person name="Yuan J."/>
            <person name="Li L."/>
        </authorList>
    </citation>
    <scope>NUCLEOTIDE SEQUENCE</scope>
    <source>
        <strain evidence="7">5MLIR</strain>
    </source>
</reference>
<feature type="transmembrane region" description="Helical" evidence="5">
    <location>
        <begin position="118"/>
        <end position="135"/>
    </location>
</feature>
<feature type="transmembrane region" description="Helical" evidence="5">
    <location>
        <begin position="259"/>
        <end position="277"/>
    </location>
</feature>
<feature type="transmembrane region" description="Helical" evidence="5">
    <location>
        <begin position="142"/>
        <end position="159"/>
    </location>
</feature>
<evidence type="ECO:0000256" key="1">
    <source>
        <dbReference type="ARBA" id="ARBA00004141"/>
    </source>
</evidence>
<dbReference type="Pfam" id="PF13515">
    <property type="entry name" value="FUSC_2"/>
    <property type="match status" value="1"/>
</dbReference>
<proteinExistence type="predicted"/>
<organism evidence="7 8">
    <name type="scientific">Comamonas endophytica</name>
    <dbReference type="NCBI Taxonomy" id="2949090"/>
    <lineage>
        <taxon>Bacteria</taxon>
        <taxon>Pseudomonadati</taxon>
        <taxon>Pseudomonadota</taxon>
        <taxon>Betaproteobacteria</taxon>
        <taxon>Burkholderiales</taxon>
        <taxon>Comamonadaceae</taxon>
        <taxon>Comamonas</taxon>
    </lineage>
</organism>
<feature type="transmembrane region" description="Helical" evidence="5">
    <location>
        <begin position="340"/>
        <end position="357"/>
    </location>
</feature>
<feature type="transmembrane region" description="Helical" evidence="5">
    <location>
        <begin position="40"/>
        <end position="61"/>
    </location>
</feature>
<accession>A0ABY6GBS2</accession>
<dbReference type="Proteomes" id="UP001162800">
    <property type="component" value="Chromosome"/>
</dbReference>
<evidence type="ECO:0000256" key="5">
    <source>
        <dbReference type="SAM" id="Phobius"/>
    </source>
</evidence>
<feature type="transmembrane region" description="Helical" evidence="5">
    <location>
        <begin position="283"/>
        <end position="303"/>
    </location>
</feature>
<feature type="transmembrane region" description="Helical" evidence="5">
    <location>
        <begin position="67"/>
        <end position="85"/>
    </location>
</feature>
<evidence type="ECO:0000259" key="6">
    <source>
        <dbReference type="Pfam" id="PF13515"/>
    </source>
</evidence>
<keyword evidence="8" id="KW-1185">Reference proteome</keyword>